<dbReference type="NCBIfam" id="TIGR02937">
    <property type="entry name" value="sigma70-ECF"/>
    <property type="match status" value="1"/>
</dbReference>
<keyword evidence="4" id="KW-0804">Transcription</keyword>
<comment type="similarity">
    <text evidence="1">Belongs to the sigma-70 factor family. ECF subfamily.</text>
</comment>
<evidence type="ECO:0000259" key="7">
    <source>
        <dbReference type="Pfam" id="PF08281"/>
    </source>
</evidence>
<reference evidence="9" key="1">
    <citation type="journal article" date="2014" name="Int. J. Syst. Evol. Microbiol.">
        <title>Complete genome sequence of Corynebacterium casei LMG S-19264T (=DSM 44701T), isolated from a smear-ripened cheese.</title>
        <authorList>
            <consortium name="US DOE Joint Genome Institute (JGI-PGF)"/>
            <person name="Walter F."/>
            <person name="Albersmeier A."/>
            <person name="Kalinowski J."/>
            <person name="Ruckert C."/>
        </authorList>
    </citation>
    <scope>NUCLEOTIDE SEQUENCE</scope>
    <source>
        <strain evidence="9">JCM 4122</strain>
    </source>
</reference>
<dbReference type="Gene3D" id="1.10.10.10">
    <property type="entry name" value="Winged helix-like DNA-binding domain superfamily/Winged helix DNA-binding domain"/>
    <property type="match status" value="1"/>
</dbReference>
<reference evidence="9" key="2">
    <citation type="submission" date="2020-09" db="EMBL/GenBank/DDBJ databases">
        <authorList>
            <person name="Sun Q."/>
            <person name="Ohkuma M."/>
        </authorList>
    </citation>
    <scope>NUCLEOTIDE SEQUENCE</scope>
    <source>
        <strain evidence="9">JCM 4122</strain>
    </source>
</reference>
<dbReference type="GO" id="GO:0006352">
    <property type="term" value="P:DNA-templated transcription initiation"/>
    <property type="evidence" value="ECO:0007669"/>
    <property type="project" value="InterPro"/>
</dbReference>
<evidence type="ECO:0000256" key="1">
    <source>
        <dbReference type="ARBA" id="ARBA00010641"/>
    </source>
</evidence>
<dbReference type="Gene3D" id="1.10.1740.10">
    <property type="match status" value="1"/>
</dbReference>
<dbReference type="RefSeq" id="WP_190041198.1">
    <property type="nucleotide sequence ID" value="NZ_BNBE01000001.1"/>
</dbReference>
<keyword evidence="2" id="KW-0805">Transcription regulation</keyword>
<dbReference type="PANTHER" id="PTHR47756">
    <property type="entry name" value="BLL6612 PROTEIN-RELATED"/>
    <property type="match status" value="1"/>
</dbReference>
<dbReference type="Pfam" id="PF08281">
    <property type="entry name" value="Sigma70_r4_2"/>
    <property type="match status" value="1"/>
</dbReference>
<feature type="region of interest" description="Disordered" evidence="5">
    <location>
        <begin position="394"/>
        <end position="413"/>
    </location>
</feature>
<evidence type="ECO:0000256" key="3">
    <source>
        <dbReference type="ARBA" id="ARBA00023082"/>
    </source>
</evidence>
<accession>A0A919BFS7</accession>
<feature type="domain" description="DUF6596" evidence="8">
    <location>
        <begin position="183"/>
        <end position="283"/>
    </location>
</feature>
<evidence type="ECO:0000259" key="8">
    <source>
        <dbReference type="Pfam" id="PF20239"/>
    </source>
</evidence>
<dbReference type="Pfam" id="PF20239">
    <property type="entry name" value="DUF6596"/>
    <property type="match status" value="1"/>
</dbReference>
<feature type="domain" description="RNA polymerase sigma-70 region 2" evidence="6">
    <location>
        <begin position="10"/>
        <end position="76"/>
    </location>
</feature>
<dbReference type="InterPro" id="IPR007627">
    <property type="entry name" value="RNA_pol_sigma70_r2"/>
</dbReference>
<comment type="caution">
    <text evidence="9">The sequence shown here is derived from an EMBL/GenBank/DDBJ whole genome shotgun (WGS) entry which is preliminary data.</text>
</comment>
<evidence type="ECO:0000256" key="5">
    <source>
        <dbReference type="SAM" id="MobiDB-lite"/>
    </source>
</evidence>
<feature type="domain" description="RNA polymerase sigma factor 70 region 4 type 2" evidence="7">
    <location>
        <begin position="114"/>
        <end position="164"/>
    </location>
</feature>
<gene>
    <name evidence="9" type="primary">rpoE</name>
    <name evidence="9" type="ORF">GCM10017667_17570</name>
</gene>
<evidence type="ECO:0000313" key="10">
    <source>
        <dbReference type="Proteomes" id="UP000632849"/>
    </source>
</evidence>
<dbReference type="AlphaFoldDB" id="A0A919BFS7"/>
<evidence type="ECO:0000256" key="4">
    <source>
        <dbReference type="ARBA" id="ARBA00023163"/>
    </source>
</evidence>
<dbReference type="GO" id="GO:0016987">
    <property type="term" value="F:sigma factor activity"/>
    <property type="evidence" value="ECO:0007669"/>
    <property type="project" value="UniProtKB-KW"/>
</dbReference>
<dbReference type="InterPro" id="IPR046531">
    <property type="entry name" value="DUF6596"/>
</dbReference>
<keyword evidence="10" id="KW-1185">Reference proteome</keyword>
<dbReference type="InterPro" id="IPR014284">
    <property type="entry name" value="RNA_pol_sigma-70_dom"/>
</dbReference>
<dbReference type="Proteomes" id="UP000632849">
    <property type="component" value="Unassembled WGS sequence"/>
</dbReference>
<sequence length="413" mass="44886">MTGSHGVEDLLREHAPRVLGALVRRHGDFDLAEDAVQEALIAAARQWPEQGVPDNPHGWLLTVARRRYVDQVRGEAARRRREDALLLATPDSALLAHPADAPPDADRDDSLALLFLCCHPDLSPPSRIALTLRAVGGLTTAQIAAAFLVPEPTMAQRISRAKQTIRDRGLSAALPGDEDRAPRLAEVRHVLYLVFNEGYTASAGEDLTAPELSGEAIRLARMLRRLVPDDTETAGLLALMLLTDARRPARTGPHGELVPLAEQDRSRWDAALVAEGVELISRTLPRGRVGPYQLQAAIAAVHDEAESAEATDWPQILALYELLEHAAPNPMVTLNRAVAVAMTHGPEAGLALLDTLAADRHLARHHRLPATRAHLLELAGDLAAAADAYREAARRATSAPERRHLTERARRLS</sequence>
<evidence type="ECO:0000313" key="9">
    <source>
        <dbReference type="EMBL" id="GHF89216.1"/>
    </source>
</evidence>
<dbReference type="PANTHER" id="PTHR47756:SF2">
    <property type="entry name" value="BLL6612 PROTEIN"/>
    <property type="match status" value="1"/>
</dbReference>
<dbReference type="SUPFAM" id="SSF88659">
    <property type="entry name" value="Sigma3 and sigma4 domains of RNA polymerase sigma factors"/>
    <property type="match status" value="1"/>
</dbReference>
<keyword evidence="3" id="KW-0731">Sigma factor</keyword>
<dbReference type="EMBL" id="BNBE01000001">
    <property type="protein sequence ID" value="GHF89216.1"/>
    <property type="molecule type" value="Genomic_DNA"/>
</dbReference>
<dbReference type="InterPro" id="IPR013324">
    <property type="entry name" value="RNA_pol_sigma_r3/r4-like"/>
</dbReference>
<dbReference type="InterPro" id="IPR013325">
    <property type="entry name" value="RNA_pol_sigma_r2"/>
</dbReference>
<protein>
    <submittedName>
        <fullName evidence="9">RNA polymerase sigma24 factor</fullName>
    </submittedName>
</protein>
<organism evidence="9 10">
    <name type="scientific">Streptomyces filamentosus</name>
    <name type="common">Streptomyces roseosporus</name>
    <dbReference type="NCBI Taxonomy" id="67294"/>
    <lineage>
        <taxon>Bacteria</taxon>
        <taxon>Bacillati</taxon>
        <taxon>Actinomycetota</taxon>
        <taxon>Actinomycetes</taxon>
        <taxon>Kitasatosporales</taxon>
        <taxon>Streptomycetaceae</taxon>
        <taxon>Streptomyces</taxon>
    </lineage>
</organism>
<evidence type="ECO:0000259" key="6">
    <source>
        <dbReference type="Pfam" id="PF04542"/>
    </source>
</evidence>
<dbReference type="InterPro" id="IPR036388">
    <property type="entry name" value="WH-like_DNA-bd_sf"/>
</dbReference>
<dbReference type="GO" id="GO:0003677">
    <property type="term" value="F:DNA binding"/>
    <property type="evidence" value="ECO:0007669"/>
    <property type="project" value="InterPro"/>
</dbReference>
<dbReference type="Pfam" id="PF04542">
    <property type="entry name" value="Sigma70_r2"/>
    <property type="match status" value="1"/>
</dbReference>
<evidence type="ECO:0000256" key="2">
    <source>
        <dbReference type="ARBA" id="ARBA00023015"/>
    </source>
</evidence>
<dbReference type="SUPFAM" id="SSF88946">
    <property type="entry name" value="Sigma2 domain of RNA polymerase sigma factors"/>
    <property type="match status" value="1"/>
</dbReference>
<proteinExistence type="inferred from homology"/>
<dbReference type="InterPro" id="IPR013249">
    <property type="entry name" value="RNA_pol_sigma70_r4_t2"/>
</dbReference>
<name>A0A919BFS7_STRFL</name>